<evidence type="ECO:0000313" key="2">
    <source>
        <dbReference type="EMBL" id="KNE64782.1"/>
    </source>
</evidence>
<keyword evidence="1" id="KW-0472">Membrane</keyword>
<dbReference type="EMBL" id="GG745345">
    <property type="protein sequence ID" value="KNE64782.1"/>
    <property type="molecule type" value="Genomic_DNA"/>
</dbReference>
<keyword evidence="1" id="KW-0812">Transmembrane</keyword>
<feature type="transmembrane region" description="Helical" evidence="1">
    <location>
        <begin position="12"/>
        <end position="32"/>
    </location>
</feature>
<dbReference type="AlphaFoldDB" id="A0A0L0SQK3"/>
<keyword evidence="1" id="KW-1133">Transmembrane helix</keyword>
<evidence type="ECO:0000313" key="3">
    <source>
        <dbReference type="Proteomes" id="UP000054350"/>
    </source>
</evidence>
<keyword evidence="3" id="KW-1185">Reference proteome</keyword>
<dbReference type="Proteomes" id="UP000054350">
    <property type="component" value="Unassembled WGS sequence"/>
</dbReference>
<sequence>MVTVAVGLHSSPLLFGLLLLYLPPFLLPLPLLPPFLPPLFGSSGVGVVVAAGGCCGFVGAAPALLTTSLNPAARTCCRTDIPAHLFAFWTVMVATALALNSAADSPPLPPDTGSTCGKIHRNSSLFGSAGSLQNAGCALSPANGLKFFSTPTSCRATLIAWSANPNFLHVVEDCRAFLPEAAALACEHKVCTKGEAQ</sequence>
<reference evidence="3" key="2">
    <citation type="submission" date="2009-11" db="EMBL/GenBank/DDBJ databases">
        <title>The Genome Sequence of Allomyces macrogynus strain ATCC 38327.</title>
        <authorList>
            <consortium name="The Broad Institute Genome Sequencing Platform"/>
            <person name="Russ C."/>
            <person name="Cuomo C."/>
            <person name="Shea T."/>
            <person name="Young S.K."/>
            <person name="Zeng Q."/>
            <person name="Koehrsen M."/>
            <person name="Haas B."/>
            <person name="Borodovsky M."/>
            <person name="Guigo R."/>
            <person name="Alvarado L."/>
            <person name="Berlin A."/>
            <person name="Borenstein D."/>
            <person name="Chen Z."/>
            <person name="Engels R."/>
            <person name="Freedman E."/>
            <person name="Gellesch M."/>
            <person name="Goldberg J."/>
            <person name="Griggs A."/>
            <person name="Gujja S."/>
            <person name="Heiman D."/>
            <person name="Hepburn T."/>
            <person name="Howarth C."/>
            <person name="Jen D."/>
            <person name="Larson L."/>
            <person name="Lewis B."/>
            <person name="Mehta T."/>
            <person name="Park D."/>
            <person name="Pearson M."/>
            <person name="Roberts A."/>
            <person name="Saif S."/>
            <person name="Shenoy N."/>
            <person name="Sisk P."/>
            <person name="Stolte C."/>
            <person name="Sykes S."/>
            <person name="Walk T."/>
            <person name="White J."/>
            <person name="Yandava C."/>
            <person name="Burger G."/>
            <person name="Gray M.W."/>
            <person name="Holland P.W.H."/>
            <person name="King N."/>
            <person name="Lang F.B.F."/>
            <person name="Roger A.J."/>
            <person name="Ruiz-Trillo I."/>
            <person name="Lander E."/>
            <person name="Nusbaum C."/>
        </authorList>
    </citation>
    <scope>NUCLEOTIDE SEQUENCE [LARGE SCALE GENOMIC DNA]</scope>
    <source>
        <strain evidence="3">ATCC 38327</strain>
    </source>
</reference>
<evidence type="ECO:0000256" key="1">
    <source>
        <dbReference type="SAM" id="Phobius"/>
    </source>
</evidence>
<feature type="transmembrane region" description="Helical" evidence="1">
    <location>
        <begin position="44"/>
        <end position="69"/>
    </location>
</feature>
<feature type="transmembrane region" description="Helical" evidence="1">
    <location>
        <begin position="81"/>
        <end position="99"/>
    </location>
</feature>
<reference evidence="2 3" key="1">
    <citation type="submission" date="2009-11" db="EMBL/GenBank/DDBJ databases">
        <title>Annotation of Allomyces macrogynus ATCC 38327.</title>
        <authorList>
            <consortium name="The Broad Institute Genome Sequencing Platform"/>
            <person name="Russ C."/>
            <person name="Cuomo C."/>
            <person name="Burger G."/>
            <person name="Gray M.W."/>
            <person name="Holland P.W.H."/>
            <person name="King N."/>
            <person name="Lang F.B.F."/>
            <person name="Roger A.J."/>
            <person name="Ruiz-Trillo I."/>
            <person name="Young S.K."/>
            <person name="Zeng Q."/>
            <person name="Gargeya S."/>
            <person name="Fitzgerald M."/>
            <person name="Haas B."/>
            <person name="Abouelleil A."/>
            <person name="Alvarado L."/>
            <person name="Arachchi H.M."/>
            <person name="Berlin A."/>
            <person name="Chapman S.B."/>
            <person name="Gearin G."/>
            <person name="Goldberg J."/>
            <person name="Griggs A."/>
            <person name="Gujja S."/>
            <person name="Hansen M."/>
            <person name="Heiman D."/>
            <person name="Howarth C."/>
            <person name="Larimer J."/>
            <person name="Lui A."/>
            <person name="MacDonald P.J.P."/>
            <person name="McCowen C."/>
            <person name="Montmayeur A."/>
            <person name="Murphy C."/>
            <person name="Neiman D."/>
            <person name="Pearson M."/>
            <person name="Priest M."/>
            <person name="Roberts A."/>
            <person name="Saif S."/>
            <person name="Shea T."/>
            <person name="Sisk P."/>
            <person name="Stolte C."/>
            <person name="Sykes S."/>
            <person name="Wortman J."/>
            <person name="Nusbaum C."/>
            <person name="Birren B."/>
        </authorList>
    </citation>
    <scope>NUCLEOTIDE SEQUENCE [LARGE SCALE GENOMIC DNA]</scope>
    <source>
        <strain evidence="2 3">ATCC 38327</strain>
    </source>
</reference>
<dbReference type="VEuPathDB" id="FungiDB:AMAG_19280"/>
<organism evidence="2 3">
    <name type="scientific">Allomyces macrogynus (strain ATCC 38327)</name>
    <name type="common">Allomyces javanicus var. macrogynus</name>
    <dbReference type="NCBI Taxonomy" id="578462"/>
    <lineage>
        <taxon>Eukaryota</taxon>
        <taxon>Fungi</taxon>
        <taxon>Fungi incertae sedis</taxon>
        <taxon>Blastocladiomycota</taxon>
        <taxon>Blastocladiomycetes</taxon>
        <taxon>Blastocladiales</taxon>
        <taxon>Blastocladiaceae</taxon>
        <taxon>Allomyces</taxon>
    </lineage>
</organism>
<name>A0A0L0SQK3_ALLM3</name>
<proteinExistence type="predicted"/>
<accession>A0A0L0SQK3</accession>
<protein>
    <submittedName>
        <fullName evidence="2">Uncharacterized protein</fullName>
    </submittedName>
</protein>
<gene>
    <name evidence="2" type="ORF">AMAG_19280</name>
</gene>